<dbReference type="Proteomes" id="UP001239111">
    <property type="component" value="Chromosome 2"/>
</dbReference>
<accession>A0ACC2NUY1</accession>
<evidence type="ECO:0000313" key="2">
    <source>
        <dbReference type="Proteomes" id="UP001239111"/>
    </source>
</evidence>
<gene>
    <name evidence="1" type="ORF">QAD02_010791</name>
</gene>
<evidence type="ECO:0000313" key="1">
    <source>
        <dbReference type="EMBL" id="KAJ8675005.1"/>
    </source>
</evidence>
<proteinExistence type="predicted"/>
<keyword evidence="2" id="KW-1185">Reference proteome</keyword>
<reference evidence="1" key="1">
    <citation type="submission" date="2023-04" db="EMBL/GenBank/DDBJ databases">
        <title>A chromosome-level genome assembly of the parasitoid wasp Eretmocerus hayati.</title>
        <authorList>
            <person name="Zhong Y."/>
            <person name="Liu S."/>
            <person name="Liu Y."/>
        </authorList>
    </citation>
    <scope>NUCLEOTIDE SEQUENCE</scope>
    <source>
        <strain evidence="1">ZJU_SS_LIU_2023</strain>
    </source>
</reference>
<protein>
    <submittedName>
        <fullName evidence="1">Uncharacterized protein</fullName>
    </submittedName>
</protein>
<organism evidence="1 2">
    <name type="scientific">Eretmocerus hayati</name>
    <dbReference type="NCBI Taxonomy" id="131215"/>
    <lineage>
        <taxon>Eukaryota</taxon>
        <taxon>Metazoa</taxon>
        <taxon>Ecdysozoa</taxon>
        <taxon>Arthropoda</taxon>
        <taxon>Hexapoda</taxon>
        <taxon>Insecta</taxon>
        <taxon>Pterygota</taxon>
        <taxon>Neoptera</taxon>
        <taxon>Endopterygota</taxon>
        <taxon>Hymenoptera</taxon>
        <taxon>Apocrita</taxon>
        <taxon>Proctotrupomorpha</taxon>
        <taxon>Chalcidoidea</taxon>
        <taxon>Aphelinidae</taxon>
        <taxon>Aphelininae</taxon>
        <taxon>Eretmocerus</taxon>
    </lineage>
</organism>
<dbReference type="EMBL" id="CM056742">
    <property type="protein sequence ID" value="KAJ8675005.1"/>
    <property type="molecule type" value="Genomic_DNA"/>
</dbReference>
<name>A0ACC2NUY1_9HYME</name>
<sequence>MGSSPELHPTDAADNNSDEDSNIDIEDVKLLFRNLYRLGMDPKEAQTTGTKIIVLDEILADLNQDFTPEKMRSIVKQLLLRHDSTLDTYGEIIFLMEKQEDSAERISINEAQILSYCKTIMRNEVLLRQYGITTLGLTDIKIDEKFMSEREEIYRVKENLLSEGWKVLQNCKDVSARVRFLRDEFKSECLKMDKLVENFVNCSDVSESILNLTDDLFELAERMMKADVEIQNLMDIHSIGIAIVMATAGE</sequence>
<comment type="caution">
    <text evidence="1">The sequence shown here is derived from an EMBL/GenBank/DDBJ whole genome shotgun (WGS) entry which is preliminary data.</text>
</comment>